<comment type="caution">
    <text evidence="2">The sequence shown here is derived from an EMBL/GenBank/DDBJ whole genome shotgun (WGS) entry which is preliminary data.</text>
</comment>
<evidence type="ECO:0000313" key="2">
    <source>
        <dbReference type="EMBL" id="EGC19260.1"/>
    </source>
</evidence>
<evidence type="ECO:0000313" key="3">
    <source>
        <dbReference type="Proteomes" id="UP000005697"/>
    </source>
</evidence>
<organism evidence="2 3">
    <name type="scientific">Prevotella multiformis DSM 16608</name>
    <dbReference type="NCBI Taxonomy" id="888743"/>
    <lineage>
        <taxon>Bacteria</taxon>
        <taxon>Pseudomonadati</taxon>
        <taxon>Bacteroidota</taxon>
        <taxon>Bacteroidia</taxon>
        <taxon>Bacteroidales</taxon>
        <taxon>Prevotellaceae</taxon>
        <taxon>Prevotella</taxon>
    </lineage>
</organism>
<keyword evidence="3" id="KW-1185">Reference proteome</keyword>
<protein>
    <submittedName>
        <fullName evidence="2">Uncharacterized protein</fullName>
    </submittedName>
</protein>
<evidence type="ECO:0000256" key="1">
    <source>
        <dbReference type="SAM" id="MobiDB-lite"/>
    </source>
</evidence>
<name>F0F986_9BACT</name>
<reference evidence="2 3" key="1">
    <citation type="submission" date="2011-01" db="EMBL/GenBank/DDBJ databases">
        <authorList>
            <person name="Muzny D."/>
            <person name="Qin X."/>
            <person name="Deng J."/>
            <person name="Jiang H."/>
            <person name="Liu Y."/>
            <person name="Qu J."/>
            <person name="Song X.-Z."/>
            <person name="Zhang L."/>
            <person name="Thornton R."/>
            <person name="Coyle M."/>
            <person name="Francisco L."/>
            <person name="Jackson L."/>
            <person name="Javaid M."/>
            <person name="Korchina V."/>
            <person name="Kovar C."/>
            <person name="Mata R."/>
            <person name="Mathew T."/>
            <person name="Ngo R."/>
            <person name="Nguyen L."/>
            <person name="Nguyen N."/>
            <person name="Okwuonu G."/>
            <person name="Ongeri F."/>
            <person name="Pham C."/>
            <person name="Simmons D."/>
            <person name="Wilczek-Boney K."/>
            <person name="Hale W."/>
            <person name="Jakkamsetti A."/>
            <person name="Pham P."/>
            <person name="Ruth R."/>
            <person name="San Lucas F."/>
            <person name="Warren J."/>
            <person name="Zhang J."/>
            <person name="Zhao Z."/>
            <person name="Zhou C."/>
            <person name="Zhu D."/>
            <person name="Lee S."/>
            <person name="Bess C."/>
            <person name="Blankenburg K."/>
            <person name="Forbes L."/>
            <person name="Fu Q."/>
            <person name="Gubbala S."/>
            <person name="Hirani K."/>
            <person name="Jayaseelan J.C."/>
            <person name="Lara F."/>
            <person name="Munidasa M."/>
            <person name="Palculict T."/>
            <person name="Patil S."/>
            <person name="Pu L.-L."/>
            <person name="Saada N."/>
            <person name="Tang L."/>
            <person name="Weissenberger G."/>
            <person name="Zhu Y."/>
            <person name="Hemphill L."/>
            <person name="Shang Y."/>
            <person name="Youmans B."/>
            <person name="Ayvaz T."/>
            <person name="Ross M."/>
            <person name="Santibanez J."/>
            <person name="Aqrawi P."/>
            <person name="Gross S."/>
            <person name="Joshi V."/>
            <person name="Fowler G."/>
            <person name="Nazareth L."/>
            <person name="Reid J."/>
            <person name="Worley K."/>
            <person name="Petrosino J."/>
            <person name="Highlander S."/>
            <person name="Gibbs R."/>
        </authorList>
    </citation>
    <scope>NUCLEOTIDE SEQUENCE [LARGE SCALE GENOMIC DNA]</scope>
    <source>
        <strain evidence="2 3">DSM 16608</strain>
    </source>
</reference>
<dbReference type="Proteomes" id="UP000005697">
    <property type="component" value="Unassembled WGS sequence"/>
</dbReference>
<sequence length="47" mass="5088">MPLLEKSPEDIHESGAEALSGRKAGCLHGVRHPPGGLEYGNQIRNKH</sequence>
<gene>
    <name evidence="2" type="ORF">HMPREF9141_2153</name>
</gene>
<accession>F0F986</accession>
<proteinExistence type="predicted"/>
<dbReference type="AlphaFoldDB" id="F0F986"/>
<dbReference type="HOGENOM" id="CLU_3171653_0_0_10"/>
<feature type="region of interest" description="Disordered" evidence="1">
    <location>
        <begin position="1"/>
        <end position="47"/>
    </location>
</feature>
<feature type="compositionally biased region" description="Basic and acidic residues" evidence="1">
    <location>
        <begin position="1"/>
        <end position="15"/>
    </location>
</feature>
<dbReference type="EMBL" id="AEWX01000029">
    <property type="protein sequence ID" value="EGC19260.1"/>
    <property type="molecule type" value="Genomic_DNA"/>
</dbReference>